<dbReference type="Proteomes" id="UP000307706">
    <property type="component" value="Unassembled WGS sequence"/>
</dbReference>
<gene>
    <name evidence="3" type="ORF">CWB96_08930</name>
    <name evidence="2" type="ORF">CWB97_16610</name>
</gene>
<organism evidence="3 5">
    <name type="scientific">Pseudoalteromonas citrea</name>
    <dbReference type="NCBI Taxonomy" id="43655"/>
    <lineage>
        <taxon>Bacteria</taxon>
        <taxon>Pseudomonadati</taxon>
        <taxon>Pseudomonadota</taxon>
        <taxon>Gammaproteobacteria</taxon>
        <taxon>Alteromonadales</taxon>
        <taxon>Pseudoalteromonadaceae</taxon>
        <taxon>Pseudoalteromonas</taxon>
    </lineage>
</organism>
<keyword evidence="1" id="KW-0812">Transmembrane</keyword>
<feature type="transmembrane region" description="Helical" evidence="1">
    <location>
        <begin position="38"/>
        <end position="57"/>
    </location>
</feature>
<evidence type="ECO:0000313" key="3">
    <source>
        <dbReference type="EMBL" id="TMP59703.1"/>
    </source>
</evidence>
<protein>
    <recommendedName>
        <fullName evidence="6">DUF3304 domain-containing protein</fullName>
    </recommendedName>
</protein>
<evidence type="ECO:0000313" key="4">
    <source>
        <dbReference type="Proteomes" id="UP000305730"/>
    </source>
</evidence>
<sequence length="208" mass="22546">MACKLTKIFTGMIQGSKILGYKIKGCKIMRSKIKDYKILGCLILGYTALLSGCSVLSGNIDYMLVGSGTVHGNEIMVSELKFDDAWGGAPGRLGCCPLSAGKTSSIRDVPFPKKLSVTWTDISQNRIYFGEVAIDSKKGTAFTKNMPPYTYGSGRKNMDPNPYLIVEFGENGEIGVWVASAAYVSYSDRVITQVGAGQAQWRAVPEDD</sequence>
<evidence type="ECO:0000313" key="2">
    <source>
        <dbReference type="EMBL" id="TMP40827.1"/>
    </source>
</evidence>
<keyword evidence="1" id="KW-0472">Membrane</keyword>
<accession>A0A5S3XQC9</accession>
<reference evidence="3 5" key="1">
    <citation type="submission" date="2017-12" db="EMBL/GenBank/DDBJ databases">
        <authorList>
            <person name="Paulsen S."/>
            <person name="Gram L.K."/>
        </authorList>
    </citation>
    <scope>NUCLEOTIDE SEQUENCE [LARGE SCALE GENOMIC DNA]</scope>
    <source>
        <strain evidence="3 5">S2231</strain>
        <strain evidence="2">S2233</strain>
    </source>
</reference>
<name>A0A5S3XQC9_9GAMM</name>
<dbReference type="AlphaFoldDB" id="A0A5S3XQC9"/>
<keyword evidence="4" id="KW-1185">Reference proteome</keyword>
<dbReference type="EMBL" id="PNCK01000066">
    <property type="protein sequence ID" value="TMP40827.1"/>
    <property type="molecule type" value="Genomic_DNA"/>
</dbReference>
<proteinExistence type="predicted"/>
<comment type="caution">
    <text evidence="3">The sequence shown here is derived from an EMBL/GenBank/DDBJ whole genome shotgun (WGS) entry which is preliminary data.</text>
</comment>
<dbReference type="EMBL" id="PNCL01000041">
    <property type="protein sequence ID" value="TMP59703.1"/>
    <property type="molecule type" value="Genomic_DNA"/>
</dbReference>
<dbReference type="RefSeq" id="WP_138597861.1">
    <property type="nucleotide sequence ID" value="NZ_PNCK01000066.1"/>
</dbReference>
<reference evidence="4 5" key="2">
    <citation type="submission" date="2019-06" db="EMBL/GenBank/DDBJ databases">
        <title>Co-occurence of chitin degradation, pigmentation and bioactivity in marine Pseudoalteromonas.</title>
        <authorList>
            <person name="Sonnenschein E.C."/>
            <person name="Bech P.K."/>
        </authorList>
    </citation>
    <scope>NUCLEOTIDE SEQUENCE [LARGE SCALE GENOMIC DNA]</scope>
    <source>
        <strain evidence="5">S2231</strain>
        <strain evidence="4">S2233</strain>
    </source>
</reference>
<evidence type="ECO:0000256" key="1">
    <source>
        <dbReference type="SAM" id="Phobius"/>
    </source>
</evidence>
<dbReference type="OrthoDB" id="6819935at2"/>
<evidence type="ECO:0008006" key="6">
    <source>
        <dbReference type="Google" id="ProtNLM"/>
    </source>
</evidence>
<keyword evidence="1" id="KW-1133">Transmembrane helix</keyword>
<dbReference type="Proteomes" id="UP000305730">
    <property type="component" value="Unassembled WGS sequence"/>
</dbReference>
<evidence type="ECO:0000313" key="5">
    <source>
        <dbReference type="Proteomes" id="UP000307706"/>
    </source>
</evidence>
<reference evidence="3" key="3">
    <citation type="submission" date="2019-09" db="EMBL/GenBank/DDBJ databases">
        <title>Co-occurence of chitin degradation, pigmentation and bioactivity in marine Pseudoalteromonas.</title>
        <authorList>
            <person name="Sonnenschein E.C."/>
            <person name="Bech P.K."/>
        </authorList>
    </citation>
    <scope>NUCLEOTIDE SEQUENCE</scope>
    <source>
        <strain evidence="3">S2231</strain>
        <strain evidence="2">S2233</strain>
    </source>
</reference>